<accession>A0A8T0L532</accession>
<dbReference type="EMBL" id="JABFOF010000001">
    <property type="protein sequence ID" value="KAG2407064.1"/>
    <property type="molecule type" value="Genomic_DNA"/>
</dbReference>
<dbReference type="PANTHER" id="PTHR33184:SF67">
    <property type="entry name" value="PROTEIN TAPETUM DETERMINANT 1"/>
    <property type="match status" value="1"/>
</dbReference>
<proteinExistence type="predicted"/>
<dbReference type="Proteomes" id="UP000743370">
    <property type="component" value="Unassembled WGS sequence"/>
</dbReference>
<dbReference type="InterPro" id="IPR040361">
    <property type="entry name" value="TPD1"/>
</dbReference>
<name>A0A8T0L532_PHAAN</name>
<protein>
    <submittedName>
        <fullName evidence="2">TPD1 protein-like protein</fullName>
    </submittedName>
</protein>
<evidence type="ECO:0000313" key="3">
    <source>
        <dbReference type="Proteomes" id="UP000743370"/>
    </source>
</evidence>
<keyword evidence="1" id="KW-0732">Signal</keyword>
<evidence type="ECO:0000313" key="2">
    <source>
        <dbReference type="EMBL" id="KAG2407064.1"/>
    </source>
</evidence>
<dbReference type="PANTHER" id="PTHR33184">
    <property type="entry name" value="PROTEIN TAPETUM DETERMINANT 1-LIKE-RELATED"/>
    <property type="match status" value="1"/>
</dbReference>
<reference evidence="2 3" key="1">
    <citation type="submission" date="2020-05" db="EMBL/GenBank/DDBJ databases">
        <title>Vigna angularis (adzuki bean) Var. LongXiaoDou No. 4 denovo assembly.</title>
        <authorList>
            <person name="Xiang H."/>
        </authorList>
    </citation>
    <scope>NUCLEOTIDE SEQUENCE [LARGE SCALE GENOMIC DNA]</scope>
    <source>
        <tissue evidence="2">Leaf</tissue>
    </source>
</reference>
<sequence>MKVGFKSAKARSFCTVSVASLFAMLLGNTLTLMTHIIQSLCHCNCNTLLESIFKKSCSLIPSPVDLFNCSALIQLRDVIIHREGERDAGIAEMFFSKGNRTVITSRKLLQSADDGGLNHIGTVCSKEEIVIYQGEVPPLPTGIPSYTVQIMNMCASDCDIANIRLHCGWFSSARLINPKVFRRMGYDDCLVNDGKPLASGKTVSFQYSNTFRYPLSVSSVVCSP</sequence>
<comment type="caution">
    <text evidence="2">The sequence shown here is derived from an EMBL/GenBank/DDBJ whole genome shotgun (WGS) entry which is preliminary data.</text>
</comment>
<dbReference type="Pfam" id="PF24068">
    <property type="entry name" value="TPD1_C"/>
    <property type="match status" value="1"/>
</dbReference>
<organism evidence="2 3">
    <name type="scientific">Phaseolus angularis</name>
    <name type="common">Azuki bean</name>
    <name type="synonym">Vigna angularis</name>
    <dbReference type="NCBI Taxonomy" id="3914"/>
    <lineage>
        <taxon>Eukaryota</taxon>
        <taxon>Viridiplantae</taxon>
        <taxon>Streptophyta</taxon>
        <taxon>Embryophyta</taxon>
        <taxon>Tracheophyta</taxon>
        <taxon>Spermatophyta</taxon>
        <taxon>Magnoliopsida</taxon>
        <taxon>eudicotyledons</taxon>
        <taxon>Gunneridae</taxon>
        <taxon>Pentapetalae</taxon>
        <taxon>rosids</taxon>
        <taxon>fabids</taxon>
        <taxon>Fabales</taxon>
        <taxon>Fabaceae</taxon>
        <taxon>Papilionoideae</taxon>
        <taxon>50 kb inversion clade</taxon>
        <taxon>NPAAA clade</taxon>
        <taxon>indigoferoid/millettioid clade</taxon>
        <taxon>Phaseoleae</taxon>
        <taxon>Vigna</taxon>
    </lineage>
</organism>
<dbReference type="AlphaFoldDB" id="A0A8T0L532"/>
<gene>
    <name evidence="2" type="ORF">HKW66_Vig0018860</name>
</gene>
<dbReference type="GO" id="GO:0001709">
    <property type="term" value="P:cell fate determination"/>
    <property type="evidence" value="ECO:0007669"/>
    <property type="project" value="TreeGrafter"/>
</dbReference>
<evidence type="ECO:0000256" key="1">
    <source>
        <dbReference type="ARBA" id="ARBA00022729"/>
    </source>
</evidence>